<comment type="cofactor">
    <cofactor evidence="1">
        <name>biotin</name>
        <dbReference type="ChEBI" id="CHEBI:57586"/>
    </cofactor>
</comment>
<dbReference type="SMART" id="SM00878">
    <property type="entry name" value="Biotin_carb_C"/>
    <property type="match status" value="1"/>
</dbReference>
<dbReference type="InterPro" id="IPR011054">
    <property type="entry name" value="Rudment_hybrid_motif"/>
</dbReference>
<feature type="domain" description="Biotin carboxylation" evidence="16">
    <location>
        <begin position="2"/>
        <end position="448"/>
    </location>
</feature>
<dbReference type="PROSITE" id="PS50979">
    <property type="entry name" value="BC"/>
    <property type="match status" value="1"/>
</dbReference>
<dbReference type="InterPro" id="IPR048429">
    <property type="entry name" value="MCC_alpha_BT"/>
</dbReference>
<dbReference type="EMBL" id="CADCUV010000034">
    <property type="protein sequence ID" value="CAA9393169.1"/>
    <property type="molecule type" value="Genomic_DNA"/>
</dbReference>
<evidence type="ECO:0000256" key="4">
    <source>
        <dbReference type="ARBA" id="ARBA00022741"/>
    </source>
</evidence>
<dbReference type="Pfam" id="PF02786">
    <property type="entry name" value="CPSase_L_D2"/>
    <property type="match status" value="1"/>
</dbReference>
<name>A0A6J4NV20_9ACTN</name>
<dbReference type="SUPFAM" id="SSF51246">
    <property type="entry name" value="Rudiment single hybrid motif"/>
    <property type="match status" value="1"/>
</dbReference>
<dbReference type="PANTHER" id="PTHR18866">
    <property type="entry name" value="CARBOXYLASE:PYRUVATE/ACETYL-COA/PROPIONYL-COA CARBOXYLASE"/>
    <property type="match status" value="1"/>
</dbReference>
<evidence type="ECO:0000256" key="10">
    <source>
        <dbReference type="ARBA" id="ARBA00053351"/>
    </source>
</evidence>
<dbReference type="EC" id="6.3.4.14" evidence="2"/>
<dbReference type="Pfam" id="PF21139">
    <property type="entry name" value="BT_MCC_alpha"/>
    <property type="match status" value="1"/>
</dbReference>
<accession>A0A6J4NV20</accession>
<dbReference type="InterPro" id="IPR005481">
    <property type="entry name" value="BC-like_N"/>
</dbReference>
<protein>
    <recommendedName>
        <fullName evidence="12">Biotin-dependent 3-methylcrotonyl-coenzyme A carboxylase alpha1 subunit</fullName>
        <ecNumber evidence="2">6.3.4.14</ecNumber>
    </recommendedName>
</protein>
<comment type="catalytic activity">
    <reaction evidence="9">
        <text>N(6)-biotinyl-L-lysyl-[protein] + hydrogencarbonate + ATP = N(6)-carboxybiotinyl-L-lysyl-[protein] + ADP + phosphate + H(+)</text>
        <dbReference type="Rhea" id="RHEA:13501"/>
        <dbReference type="Rhea" id="RHEA-COMP:10505"/>
        <dbReference type="Rhea" id="RHEA-COMP:10506"/>
        <dbReference type="ChEBI" id="CHEBI:15378"/>
        <dbReference type="ChEBI" id="CHEBI:17544"/>
        <dbReference type="ChEBI" id="CHEBI:30616"/>
        <dbReference type="ChEBI" id="CHEBI:43474"/>
        <dbReference type="ChEBI" id="CHEBI:83144"/>
        <dbReference type="ChEBI" id="CHEBI:83145"/>
        <dbReference type="ChEBI" id="CHEBI:456216"/>
        <dbReference type="EC" id="6.3.4.14"/>
    </reaction>
    <physiologicalReaction direction="left-to-right" evidence="9">
        <dbReference type="Rhea" id="RHEA:13502"/>
    </physiologicalReaction>
</comment>
<evidence type="ECO:0000259" key="14">
    <source>
        <dbReference type="PROSITE" id="PS50968"/>
    </source>
</evidence>
<keyword evidence="3 17" id="KW-0436">Ligase</keyword>
<reference evidence="17" key="1">
    <citation type="submission" date="2020-02" db="EMBL/GenBank/DDBJ databases">
        <authorList>
            <person name="Meier V. D."/>
        </authorList>
    </citation>
    <scope>NUCLEOTIDE SEQUENCE</scope>
    <source>
        <strain evidence="17">AVDCRST_MAG22</strain>
    </source>
</reference>
<keyword evidence="4 13" id="KW-0547">Nucleotide-binding</keyword>
<dbReference type="InterPro" id="IPR016185">
    <property type="entry name" value="PreATP-grasp_dom_sf"/>
</dbReference>
<evidence type="ECO:0000256" key="7">
    <source>
        <dbReference type="ARBA" id="ARBA00023267"/>
    </source>
</evidence>
<dbReference type="GO" id="GO:0046872">
    <property type="term" value="F:metal ion binding"/>
    <property type="evidence" value="ECO:0007669"/>
    <property type="project" value="InterPro"/>
</dbReference>
<dbReference type="FunFam" id="3.30.1490.20:FF:000003">
    <property type="entry name" value="acetyl-CoA carboxylase isoform X1"/>
    <property type="match status" value="1"/>
</dbReference>
<dbReference type="InterPro" id="IPR005479">
    <property type="entry name" value="CPAse_ATP-bd"/>
</dbReference>
<evidence type="ECO:0000256" key="9">
    <source>
        <dbReference type="ARBA" id="ARBA00048501"/>
    </source>
</evidence>
<dbReference type="SUPFAM" id="SSF56059">
    <property type="entry name" value="Glutathione synthetase ATP-binding domain-like"/>
    <property type="match status" value="1"/>
</dbReference>
<sequence length="670" mass="71233">MTFRKLLIANRGEIAVRIMRACRELGIETVAVFSEADANALHRRLADEAYPIGPAPASESYLNVESLLSAIEESGAEAVHPGYGFLSESAAFARAVEGAGAVWVGPSPDAMDLVGDKVRAKDLARRAEVPVLPGFDGEGADEDRLAAEAERIGYPVLVKASAGGGGRGMRAVSRPEDFAEAVRGARREAEAAFGDGTVFLEKLLEDPRHVEVQVMADVHGNVVHLGERECSIQRRHQKVVEEAPSPALDPELRREICAAAVRLARQAGYRNAGTVEFLLEKGEAGASFFFLEMNARLQVEHPVTELVTGLDLVHLQLAVAAGEALPVRQSDVALRGSAIEVRLYAEDEQGLPSGGDLLAYAPPEGPGVRNDVGFEEGDIVPLDYDPMLAKLIVAAHDRPTAVRRLRSSLADYAVAGPTTNLPLLRRIAGHPAFLQGETTTGFLARHGLSKAPAPKPVPREALLLAAAAEISNPGPTADPFSAGPWRHLGSTRLRYTVGGEAREILAERAPGGRLALRLDGEESLAEVARAENDFFRVTIDGLLLSARVIAEERSVTVLLAGETFKVGKPPPPNVEGSSSGTTAAGLVAPMPGTVVRVLVAEGDRVEEGQLLLVLEAMKMEQPFTAPRAGRVESLPFGEGSMVTGGAVLVELEEVLEEVLEDDPPPEEDNA</sequence>
<dbReference type="SUPFAM" id="SSF52440">
    <property type="entry name" value="PreATP-grasp domain"/>
    <property type="match status" value="1"/>
</dbReference>
<dbReference type="Pfam" id="PF00364">
    <property type="entry name" value="Biotin_lipoyl"/>
    <property type="match status" value="1"/>
</dbReference>
<proteinExistence type="predicted"/>
<dbReference type="FunFam" id="3.40.50.20:FF:000010">
    <property type="entry name" value="Propionyl-CoA carboxylase subunit alpha"/>
    <property type="match status" value="1"/>
</dbReference>
<gene>
    <name evidence="17" type="ORF">AVDCRST_MAG22-737</name>
</gene>
<dbReference type="InterPro" id="IPR050856">
    <property type="entry name" value="Biotin_carboxylase_complex"/>
</dbReference>
<dbReference type="GO" id="GO:0005524">
    <property type="term" value="F:ATP binding"/>
    <property type="evidence" value="ECO:0007669"/>
    <property type="project" value="UniProtKB-UniRule"/>
</dbReference>
<dbReference type="PANTHER" id="PTHR18866:SF33">
    <property type="entry name" value="METHYLCROTONOYL-COA CARBOXYLASE SUBUNIT ALPHA, MITOCHONDRIAL-RELATED"/>
    <property type="match status" value="1"/>
</dbReference>
<dbReference type="AlphaFoldDB" id="A0A6J4NV20"/>
<dbReference type="Pfam" id="PF02785">
    <property type="entry name" value="Biotin_carb_C"/>
    <property type="match status" value="1"/>
</dbReference>
<dbReference type="SUPFAM" id="SSF51230">
    <property type="entry name" value="Single hybrid motif"/>
    <property type="match status" value="1"/>
</dbReference>
<dbReference type="InterPro" id="IPR011053">
    <property type="entry name" value="Single_hybrid_motif"/>
</dbReference>
<dbReference type="InterPro" id="IPR000089">
    <property type="entry name" value="Biotin_lipoyl"/>
</dbReference>
<dbReference type="FunFam" id="2.40.50.100:FF:000003">
    <property type="entry name" value="Acetyl-CoA carboxylase biotin carboxyl carrier protein"/>
    <property type="match status" value="1"/>
</dbReference>
<organism evidence="17">
    <name type="scientific">uncultured Rubrobacteraceae bacterium</name>
    <dbReference type="NCBI Taxonomy" id="349277"/>
    <lineage>
        <taxon>Bacteria</taxon>
        <taxon>Bacillati</taxon>
        <taxon>Actinomycetota</taxon>
        <taxon>Rubrobacteria</taxon>
        <taxon>Rubrobacterales</taxon>
        <taxon>Rubrobacteraceae</taxon>
        <taxon>environmental samples</taxon>
    </lineage>
</organism>
<dbReference type="InterPro" id="IPR011761">
    <property type="entry name" value="ATP-grasp"/>
</dbReference>
<evidence type="ECO:0000256" key="12">
    <source>
        <dbReference type="ARBA" id="ARBA00074050"/>
    </source>
</evidence>
<evidence type="ECO:0000256" key="8">
    <source>
        <dbReference type="ARBA" id="ARBA00046317"/>
    </source>
</evidence>
<dbReference type="PROSITE" id="PS50968">
    <property type="entry name" value="BIOTINYL_LIPOYL"/>
    <property type="match status" value="1"/>
</dbReference>
<dbReference type="InterPro" id="IPR011764">
    <property type="entry name" value="Biotin_carboxylation_dom"/>
</dbReference>
<evidence type="ECO:0000259" key="16">
    <source>
        <dbReference type="PROSITE" id="PS50979"/>
    </source>
</evidence>
<dbReference type="Gene3D" id="2.40.50.100">
    <property type="match status" value="1"/>
</dbReference>
<comment type="pathway">
    <text evidence="8">Amino-acid degradation; L-leucine degradation.</text>
</comment>
<evidence type="ECO:0000256" key="1">
    <source>
        <dbReference type="ARBA" id="ARBA00001953"/>
    </source>
</evidence>
<evidence type="ECO:0000256" key="11">
    <source>
        <dbReference type="ARBA" id="ARBA00065901"/>
    </source>
</evidence>
<dbReference type="InterPro" id="IPR005482">
    <property type="entry name" value="Biotin_COase_C"/>
</dbReference>
<dbReference type="PROSITE" id="PS50975">
    <property type="entry name" value="ATP_GRASP"/>
    <property type="match status" value="1"/>
</dbReference>
<keyword evidence="6" id="KW-0809">Transit peptide</keyword>
<comment type="subunit">
    <text evidence="11">The biotin-dependent acyl-CoA carboxylase complex is composed of AccA1, which contains the biotin carboxylase (BC) and biotin carboxyl carrier protein (BCCP) domains, and AccD1, which contains the carboxyl transferase (CT) domain. The AccA1/AccD1 complex forms a dodecamer.</text>
</comment>
<evidence type="ECO:0000256" key="6">
    <source>
        <dbReference type="ARBA" id="ARBA00022946"/>
    </source>
</evidence>
<dbReference type="Pfam" id="PF00289">
    <property type="entry name" value="Biotin_carb_N"/>
    <property type="match status" value="1"/>
</dbReference>
<feature type="domain" description="ATP-grasp" evidence="15">
    <location>
        <begin position="121"/>
        <end position="321"/>
    </location>
</feature>
<dbReference type="PROSITE" id="PS00867">
    <property type="entry name" value="CPSASE_2"/>
    <property type="match status" value="1"/>
</dbReference>
<evidence type="ECO:0000259" key="15">
    <source>
        <dbReference type="PROSITE" id="PS50975"/>
    </source>
</evidence>
<keyword evidence="5 13" id="KW-0067">ATP-binding</keyword>
<evidence type="ECO:0000313" key="17">
    <source>
        <dbReference type="EMBL" id="CAA9393169.1"/>
    </source>
</evidence>
<dbReference type="Gene3D" id="3.30.470.20">
    <property type="entry name" value="ATP-grasp fold, B domain"/>
    <property type="match status" value="1"/>
</dbReference>
<dbReference type="GO" id="GO:0004075">
    <property type="term" value="F:biotin carboxylase activity"/>
    <property type="evidence" value="ECO:0007669"/>
    <property type="project" value="UniProtKB-EC"/>
</dbReference>
<comment type="function">
    <text evidence="10">Component of a biotin-dependent acyl-CoA carboxylase complex. This subunit catalyzes the ATP-dependent carboxylation of the biotin carried by the biotin carboxyl carrier (BCC) domain, resulting in the formation of carboxyl biotin. When associated with the beta1 subunit AccD1, is involved in branched amino-acid catabolism with methylcrotonyl coenzyme A as the substrate.</text>
</comment>
<evidence type="ECO:0000256" key="3">
    <source>
        <dbReference type="ARBA" id="ARBA00022598"/>
    </source>
</evidence>
<evidence type="ECO:0000256" key="5">
    <source>
        <dbReference type="ARBA" id="ARBA00022840"/>
    </source>
</evidence>
<evidence type="ECO:0000256" key="13">
    <source>
        <dbReference type="PROSITE-ProRule" id="PRU00409"/>
    </source>
</evidence>
<dbReference type="FunFam" id="3.30.470.20:FF:000028">
    <property type="entry name" value="Methylcrotonoyl-CoA carboxylase subunit alpha, mitochondrial"/>
    <property type="match status" value="1"/>
</dbReference>
<dbReference type="CDD" id="cd06850">
    <property type="entry name" value="biotinyl_domain"/>
    <property type="match status" value="1"/>
</dbReference>
<evidence type="ECO:0000256" key="2">
    <source>
        <dbReference type="ARBA" id="ARBA00013263"/>
    </source>
</evidence>
<dbReference type="PROSITE" id="PS00866">
    <property type="entry name" value="CPSASE_1"/>
    <property type="match status" value="1"/>
</dbReference>
<feature type="domain" description="Lipoyl-binding" evidence="14">
    <location>
        <begin position="576"/>
        <end position="652"/>
    </location>
</feature>
<keyword evidence="7" id="KW-0092">Biotin</keyword>